<dbReference type="InterPro" id="IPR019734">
    <property type="entry name" value="TPR_rpt"/>
</dbReference>
<dbReference type="GO" id="GO:0015995">
    <property type="term" value="P:chlorophyll biosynthetic process"/>
    <property type="evidence" value="ECO:0007669"/>
    <property type="project" value="InterPro"/>
</dbReference>
<dbReference type="EMBL" id="CAUYUE010000007">
    <property type="protein sequence ID" value="CAK0782941.1"/>
    <property type="molecule type" value="Genomic_DNA"/>
</dbReference>
<accession>A0AAV1I6F8</accession>
<feature type="repeat" description="TPR" evidence="1">
    <location>
        <begin position="263"/>
        <end position="296"/>
    </location>
</feature>
<dbReference type="SUPFAM" id="SSF48452">
    <property type="entry name" value="TPR-like"/>
    <property type="match status" value="1"/>
</dbReference>
<proteinExistence type="predicted"/>
<organism evidence="3 4">
    <name type="scientific">Coccomyxa viridis</name>
    <dbReference type="NCBI Taxonomy" id="1274662"/>
    <lineage>
        <taxon>Eukaryota</taxon>
        <taxon>Viridiplantae</taxon>
        <taxon>Chlorophyta</taxon>
        <taxon>core chlorophytes</taxon>
        <taxon>Trebouxiophyceae</taxon>
        <taxon>Trebouxiophyceae incertae sedis</taxon>
        <taxon>Coccomyxaceae</taxon>
        <taxon>Coccomyxa</taxon>
    </lineage>
</organism>
<dbReference type="PANTHER" id="PTHR47310:SF2">
    <property type="entry name" value="PROTEIN FLUORESCENT IN BLUE LIGHT, CHLOROPLASTIC"/>
    <property type="match status" value="1"/>
</dbReference>
<evidence type="ECO:0000256" key="1">
    <source>
        <dbReference type="PROSITE-ProRule" id="PRU00339"/>
    </source>
</evidence>
<evidence type="ECO:0000313" key="4">
    <source>
        <dbReference type="Proteomes" id="UP001314263"/>
    </source>
</evidence>
<name>A0AAV1I6F8_9CHLO</name>
<dbReference type="PROSITE" id="PS50005">
    <property type="entry name" value="TPR"/>
    <property type="match status" value="1"/>
</dbReference>
<sequence length="306" mass="33462">MMEGAILRKGPVCSCSGRYIGRLTQLRQHLCCDMGRSAAGRRWHRRSMETCAGLHFGKSPSTQYMQGVQPAPALPLPALPYRTAWLLIGLQAFALVGCLVTGTLARRRRLEVEGLNNRLRQINTELMKRGTVEELVCSADAEKEAVQAYRQALEQALDQPAAAHPVESYGMDNMSLAQARRTLSGLLKQGKDALRQQDPDEAVLAAKQALSISRELTDTRAERAVLRLLARGYRARGSLQASLDALHKSLGLSSDLEDSSGDVDVLGAIGDTYTELGDLEKAAEFYDKCIQAIQEDPASTSSTWDC</sequence>
<keyword evidence="2" id="KW-0175">Coiled coil</keyword>
<comment type="caution">
    <text evidence="3">The sequence shown here is derived from an EMBL/GenBank/DDBJ whole genome shotgun (WGS) entry which is preliminary data.</text>
</comment>
<keyword evidence="1" id="KW-0802">TPR repeat</keyword>
<dbReference type="InterPro" id="IPR011990">
    <property type="entry name" value="TPR-like_helical_dom_sf"/>
</dbReference>
<dbReference type="Pfam" id="PF13424">
    <property type="entry name" value="TPR_12"/>
    <property type="match status" value="1"/>
</dbReference>
<dbReference type="SMART" id="SM00028">
    <property type="entry name" value="TPR"/>
    <property type="match status" value="3"/>
</dbReference>
<dbReference type="AlphaFoldDB" id="A0AAV1I6F8"/>
<feature type="coiled-coil region" evidence="2">
    <location>
        <begin position="105"/>
        <end position="159"/>
    </location>
</feature>
<dbReference type="PANTHER" id="PTHR47310">
    <property type="entry name" value="PROTEIN FLUORESCENT IN BLUE LIGHT, CHLOROPLASTIC"/>
    <property type="match status" value="1"/>
</dbReference>
<reference evidence="3 4" key="1">
    <citation type="submission" date="2023-10" db="EMBL/GenBank/DDBJ databases">
        <authorList>
            <person name="Maclean D."/>
            <person name="Macfadyen A."/>
        </authorList>
    </citation>
    <scope>NUCLEOTIDE SEQUENCE [LARGE SCALE GENOMIC DNA]</scope>
</reference>
<keyword evidence="4" id="KW-1185">Reference proteome</keyword>
<evidence type="ECO:0000313" key="3">
    <source>
        <dbReference type="EMBL" id="CAK0782941.1"/>
    </source>
</evidence>
<dbReference type="InterPro" id="IPR044243">
    <property type="entry name" value="FLU"/>
</dbReference>
<gene>
    <name evidence="3" type="ORF">CVIRNUC_006136</name>
</gene>
<dbReference type="Proteomes" id="UP001314263">
    <property type="component" value="Unassembled WGS sequence"/>
</dbReference>
<evidence type="ECO:0000256" key="2">
    <source>
        <dbReference type="SAM" id="Coils"/>
    </source>
</evidence>
<protein>
    <submittedName>
        <fullName evidence="3">Uncharacterized protein</fullName>
    </submittedName>
</protein>
<dbReference type="Gene3D" id="1.25.40.10">
    <property type="entry name" value="Tetratricopeptide repeat domain"/>
    <property type="match status" value="1"/>
</dbReference>